<sequence>MAFDAGSRDEDAILLARYATGDRVAARELVERLSPSALAVAQRMLGSRGDAEDVVQEALLRLWKIAPDWESGRARVSTWLYRVVLNLCTDRLRKHRPAQMPEGWDAEDDAPAAVEALQAKARMAALDRALLALPDRQRQAVILREIQGLANPEIAGIMEISVEAVESLAARGRRGLKAALSGKREELGYADD</sequence>
<feature type="domain" description="RNA polymerase sigma factor 70 region 4 type 2" evidence="7">
    <location>
        <begin position="125"/>
        <end position="174"/>
    </location>
</feature>
<reference evidence="8 9" key="1">
    <citation type="submission" date="2024-07" db="EMBL/GenBank/DDBJ databases">
        <authorList>
            <person name="Kang M."/>
        </authorList>
    </citation>
    <scope>NUCLEOTIDE SEQUENCE [LARGE SCALE GENOMIC DNA]</scope>
    <source>
        <strain evidence="8 9">DFM31</strain>
    </source>
</reference>
<evidence type="ECO:0000256" key="4">
    <source>
        <dbReference type="ARBA" id="ARBA00023125"/>
    </source>
</evidence>
<dbReference type="Proteomes" id="UP001553161">
    <property type="component" value="Unassembled WGS sequence"/>
</dbReference>
<dbReference type="Gene3D" id="1.10.1740.10">
    <property type="match status" value="1"/>
</dbReference>
<protein>
    <submittedName>
        <fullName evidence="8">RNA polymerase sigma factor</fullName>
    </submittedName>
</protein>
<dbReference type="InterPro" id="IPR013249">
    <property type="entry name" value="RNA_pol_sigma70_r4_t2"/>
</dbReference>
<keyword evidence="9" id="KW-1185">Reference proteome</keyword>
<dbReference type="InterPro" id="IPR007627">
    <property type="entry name" value="RNA_pol_sigma70_r2"/>
</dbReference>
<evidence type="ECO:0000256" key="5">
    <source>
        <dbReference type="ARBA" id="ARBA00023163"/>
    </source>
</evidence>
<evidence type="ECO:0000259" key="6">
    <source>
        <dbReference type="Pfam" id="PF04542"/>
    </source>
</evidence>
<dbReference type="NCBIfam" id="NF009176">
    <property type="entry name" value="PRK12524.1"/>
    <property type="match status" value="1"/>
</dbReference>
<comment type="caution">
    <text evidence="8">The sequence shown here is derived from an EMBL/GenBank/DDBJ whole genome shotgun (WGS) entry which is preliminary data.</text>
</comment>
<dbReference type="NCBIfam" id="TIGR02937">
    <property type="entry name" value="sigma70-ECF"/>
    <property type="match status" value="1"/>
</dbReference>
<dbReference type="PANTHER" id="PTHR43133">
    <property type="entry name" value="RNA POLYMERASE ECF-TYPE SIGMA FACTO"/>
    <property type="match status" value="1"/>
</dbReference>
<dbReference type="SUPFAM" id="SSF88946">
    <property type="entry name" value="Sigma2 domain of RNA polymerase sigma factors"/>
    <property type="match status" value="1"/>
</dbReference>
<dbReference type="PANTHER" id="PTHR43133:SF8">
    <property type="entry name" value="RNA POLYMERASE SIGMA FACTOR HI_1459-RELATED"/>
    <property type="match status" value="1"/>
</dbReference>
<dbReference type="NCBIfam" id="NF004113">
    <property type="entry name" value="PRK05602.1"/>
    <property type="match status" value="1"/>
</dbReference>
<evidence type="ECO:0000259" key="7">
    <source>
        <dbReference type="Pfam" id="PF08281"/>
    </source>
</evidence>
<evidence type="ECO:0000313" key="9">
    <source>
        <dbReference type="Proteomes" id="UP001553161"/>
    </source>
</evidence>
<dbReference type="Gene3D" id="1.10.10.10">
    <property type="entry name" value="Winged helix-like DNA-binding domain superfamily/Winged helix DNA-binding domain"/>
    <property type="match status" value="1"/>
</dbReference>
<organism evidence="8 9">
    <name type="scientific">Meridianimarinicoccus marinus</name>
    <dbReference type="NCBI Taxonomy" id="3231483"/>
    <lineage>
        <taxon>Bacteria</taxon>
        <taxon>Pseudomonadati</taxon>
        <taxon>Pseudomonadota</taxon>
        <taxon>Alphaproteobacteria</taxon>
        <taxon>Rhodobacterales</taxon>
        <taxon>Paracoccaceae</taxon>
        <taxon>Meridianimarinicoccus</taxon>
    </lineage>
</organism>
<keyword evidence="3" id="KW-0731">Sigma factor</keyword>
<dbReference type="EMBL" id="JBFBVU010000001">
    <property type="protein sequence ID" value="MEV8465497.1"/>
    <property type="molecule type" value="Genomic_DNA"/>
</dbReference>
<evidence type="ECO:0000256" key="2">
    <source>
        <dbReference type="ARBA" id="ARBA00023015"/>
    </source>
</evidence>
<dbReference type="Pfam" id="PF08281">
    <property type="entry name" value="Sigma70_r4_2"/>
    <property type="match status" value="1"/>
</dbReference>
<dbReference type="CDD" id="cd06171">
    <property type="entry name" value="Sigma70_r4"/>
    <property type="match status" value="1"/>
</dbReference>
<dbReference type="InterPro" id="IPR014284">
    <property type="entry name" value="RNA_pol_sigma-70_dom"/>
</dbReference>
<keyword evidence="5" id="KW-0804">Transcription</keyword>
<name>A0ABV3L353_9RHOB</name>
<keyword evidence="4" id="KW-0238">DNA-binding</keyword>
<proteinExistence type="inferred from homology"/>
<dbReference type="Pfam" id="PF04542">
    <property type="entry name" value="Sigma70_r2"/>
    <property type="match status" value="1"/>
</dbReference>
<dbReference type="InterPro" id="IPR013325">
    <property type="entry name" value="RNA_pol_sigma_r2"/>
</dbReference>
<evidence type="ECO:0000313" key="8">
    <source>
        <dbReference type="EMBL" id="MEV8465497.1"/>
    </source>
</evidence>
<feature type="domain" description="RNA polymerase sigma-70 region 2" evidence="6">
    <location>
        <begin position="29"/>
        <end position="96"/>
    </location>
</feature>
<dbReference type="SUPFAM" id="SSF88659">
    <property type="entry name" value="Sigma3 and sigma4 domains of RNA polymerase sigma factors"/>
    <property type="match status" value="1"/>
</dbReference>
<dbReference type="InterPro" id="IPR039425">
    <property type="entry name" value="RNA_pol_sigma-70-like"/>
</dbReference>
<accession>A0ABV3L353</accession>
<keyword evidence="2" id="KW-0805">Transcription regulation</keyword>
<gene>
    <name evidence="8" type="ORF">AB0T83_01710</name>
</gene>
<comment type="similarity">
    <text evidence="1">Belongs to the sigma-70 factor family. ECF subfamily.</text>
</comment>
<evidence type="ECO:0000256" key="1">
    <source>
        <dbReference type="ARBA" id="ARBA00010641"/>
    </source>
</evidence>
<dbReference type="InterPro" id="IPR036388">
    <property type="entry name" value="WH-like_DNA-bd_sf"/>
</dbReference>
<evidence type="ECO:0000256" key="3">
    <source>
        <dbReference type="ARBA" id="ARBA00023082"/>
    </source>
</evidence>
<dbReference type="InterPro" id="IPR013324">
    <property type="entry name" value="RNA_pol_sigma_r3/r4-like"/>
</dbReference>